<keyword evidence="3" id="KW-1185">Reference proteome</keyword>
<gene>
    <name evidence="2" type="ORF">VKT23_012081</name>
</gene>
<dbReference type="EMBL" id="JBANRG010000028">
    <property type="protein sequence ID" value="KAK7452680.1"/>
    <property type="molecule type" value="Genomic_DNA"/>
</dbReference>
<evidence type="ECO:0000313" key="3">
    <source>
        <dbReference type="Proteomes" id="UP001498398"/>
    </source>
</evidence>
<dbReference type="Proteomes" id="UP001498398">
    <property type="component" value="Unassembled WGS sequence"/>
</dbReference>
<protein>
    <recommendedName>
        <fullName evidence="4">Rap1 Myb domain-containing protein</fullName>
    </recommendedName>
</protein>
<dbReference type="SUPFAM" id="SSF46689">
    <property type="entry name" value="Homeodomain-like"/>
    <property type="match status" value="1"/>
</dbReference>
<comment type="caution">
    <text evidence="2">The sequence shown here is derived from an EMBL/GenBank/DDBJ whole genome shotgun (WGS) entry which is preliminary data.</text>
</comment>
<feature type="region of interest" description="Disordered" evidence="1">
    <location>
        <begin position="434"/>
        <end position="484"/>
    </location>
</feature>
<dbReference type="InterPro" id="IPR009057">
    <property type="entry name" value="Homeodomain-like_sf"/>
</dbReference>
<dbReference type="Gene3D" id="1.10.10.60">
    <property type="entry name" value="Homeodomain-like"/>
    <property type="match status" value="4"/>
</dbReference>
<evidence type="ECO:0000313" key="2">
    <source>
        <dbReference type="EMBL" id="KAK7452680.1"/>
    </source>
</evidence>
<name>A0ABR1J7D1_9AGAR</name>
<accession>A0ABR1J7D1</accession>
<feature type="compositionally biased region" description="Low complexity" evidence="1">
    <location>
        <begin position="450"/>
        <end position="463"/>
    </location>
</feature>
<proteinExistence type="predicted"/>
<evidence type="ECO:0000256" key="1">
    <source>
        <dbReference type="SAM" id="MobiDB-lite"/>
    </source>
</evidence>
<dbReference type="CDD" id="cd11655">
    <property type="entry name" value="rap1_myb-like"/>
    <property type="match status" value="1"/>
</dbReference>
<reference evidence="2 3" key="1">
    <citation type="submission" date="2024-01" db="EMBL/GenBank/DDBJ databases">
        <title>A draft genome for the cacao thread blight pathogen Marasmiellus scandens.</title>
        <authorList>
            <person name="Baruah I.K."/>
            <person name="Leung J."/>
            <person name="Bukari Y."/>
            <person name="Amoako-Attah I."/>
            <person name="Meinhardt L.W."/>
            <person name="Bailey B.A."/>
            <person name="Cohen S.P."/>
        </authorList>
    </citation>
    <scope>NUCLEOTIDE SEQUENCE [LARGE SCALE GENOMIC DNA]</scope>
    <source>
        <strain evidence="2 3">GH-19</strain>
    </source>
</reference>
<feature type="compositionally biased region" description="Acidic residues" evidence="1">
    <location>
        <begin position="464"/>
        <end position="477"/>
    </location>
</feature>
<organism evidence="2 3">
    <name type="scientific">Marasmiellus scandens</name>
    <dbReference type="NCBI Taxonomy" id="2682957"/>
    <lineage>
        <taxon>Eukaryota</taxon>
        <taxon>Fungi</taxon>
        <taxon>Dikarya</taxon>
        <taxon>Basidiomycota</taxon>
        <taxon>Agaricomycotina</taxon>
        <taxon>Agaricomycetes</taxon>
        <taxon>Agaricomycetidae</taxon>
        <taxon>Agaricales</taxon>
        <taxon>Marasmiineae</taxon>
        <taxon>Omphalotaceae</taxon>
        <taxon>Marasmiellus</taxon>
    </lineage>
</organism>
<evidence type="ECO:0008006" key="4">
    <source>
        <dbReference type="Google" id="ProtNLM"/>
    </source>
</evidence>
<sequence>MDMFKFGPVFSKLKQYTVVLFTFNHHSPKVVVTEQSLHFNTWMSMRDKGNAPPITDVWTDSDHKKLIKFLALSCPSWKGRKSQYLYETLERKYPQHTAKSWIARYREYEQYFSKQIDHYRVAHNLPIISLKKEKNCTCSISRSGKCSVEYPLTVSKKYTQEDDRNLIKYLARSTATAKDRTDEGLYLRLTENVNNQTPWGSARTWRGWHLHYRNFSSWFDKEIAEYQKSHNILFHKTPTYSSGSTQASTSPEVKKRKLVVESDAESSSDFSLTVPPSQKLRRLHDSTTTVRSNSSDLISLPSTGGAFYQMKAAENLWLKDTDEEDAIVTEPDSDSDSDSSIQVKRRVSASHQFKHYTKKEDDALVEYLATETSELNRRGMKIYEKFVENKDGLWPLSQRRTATGWRKRYGNLAEHFDRRINAYEHDHATTGVRPKLVGRRCNRDEEEASDSNNDTTTTSSGNNTEDEDEEEDEDEDEGKLRLGTHEAFNRCKPYTEEEDEAIIEYLADMMDSDLLPNENDMWHHFVENKEGKWPVSRQRTVAGWHRRYQREAAYYDKKTMEHRQARRQTTEVDSCKPTNIVEIEDDLEYLSAVDQWDVSSDGSADEVHDYLTGSPDKSSNDVVAWSNSTSSLWALIDH</sequence>